<accession>A0A8K0XPW3</accession>
<sequence length="241" mass="26854">MDPVVRSILSSTWNVIDQPPPPTLREILGAYKAKGDGDREMLLTMLNAKSAEDQRIASMASLHRTMLEMYNTPAPSQSSQENSQYHQLHFPTPPTTSYHSSPPLQTHAYHPSALQTDSSVRHQHKSAPAPPRDHRERERESPAMVSRKRRRTSRSPPPSREHARPRTIIPDTRPTPPHDLPPSPYSSSSHGSSHGSPRSRESMAIGSLLSEPDSVPHHHHSRRTSSERSTTSASPAPSVRR</sequence>
<gene>
    <name evidence="2" type="ORF">BXZ70DRAFT_148136</name>
</gene>
<feature type="region of interest" description="Disordered" evidence="1">
    <location>
        <begin position="72"/>
        <end position="241"/>
    </location>
</feature>
<feature type="compositionally biased region" description="Low complexity" evidence="1">
    <location>
        <begin position="185"/>
        <end position="196"/>
    </location>
</feature>
<protein>
    <submittedName>
        <fullName evidence="2">Uncharacterized protein</fullName>
    </submittedName>
</protein>
<dbReference type="Proteomes" id="UP000813824">
    <property type="component" value="Unassembled WGS sequence"/>
</dbReference>
<feature type="compositionally biased region" description="Polar residues" evidence="1">
    <location>
        <begin position="73"/>
        <end position="86"/>
    </location>
</feature>
<feature type="compositionally biased region" description="Pro residues" evidence="1">
    <location>
        <begin position="173"/>
        <end position="184"/>
    </location>
</feature>
<name>A0A8K0XPW3_9AGAR</name>
<evidence type="ECO:0000313" key="2">
    <source>
        <dbReference type="EMBL" id="KAH8100465.1"/>
    </source>
</evidence>
<evidence type="ECO:0000313" key="3">
    <source>
        <dbReference type="Proteomes" id="UP000813824"/>
    </source>
</evidence>
<reference evidence="2" key="1">
    <citation type="journal article" date="2021" name="New Phytol.">
        <title>Evolutionary innovations through gain and loss of genes in the ectomycorrhizal Boletales.</title>
        <authorList>
            <person name="Wu G."/>
            <person name="Miyauchi S."/>
            <person name="Morin E."/>
            <person name="Kuo A."/>
            <person name="Drula E."/>
            <person name="Varga T."/>
            <person name="Kohler A."/>
            <person name="Feng B."/>
            <person name="Cao Y."/>
            <person name="Lipzen A."/>
            <person name="Daum C."/>
            <person name="Hundley H."/>
            <person name="Pangilinan J."/>
            <person name="Johnson J."/>
            <person name="Barry K."/>
            <person name="LaButti K."/>
            <person name="Ng V."/>
            <person name="Ahrendt S."/>
            <person name="Min B."/>
            <person name="Choi I.G."/>
            <person name="Park H."/>
            <person name="Plett J.M."/>
            <person name="Magnuson J."/>
            <person name="Spatafora J.W."/>
            <person name="Nagy L.G."/>
            <person name="Henrissat B."/>
            <person name="Grigoriev I.V."/>
            <person name="Yang Z.L."/>
            <person name="Xu J."/>
            <person name="Martin F.M."/>
        </authorList>
    </citation>
    <scope>NUCLEOTIDE SEQUENCE</scope>
    <source>
        <strain evidence="2">KKN 215</strain>
    </source>
</reference>
<proteinExistence type="predicted"/>
<dbReference type="AlphaFoldDB" id="A0A8K0XPW3"/>
<dbReference type="EMBL" id="JAEVFJ010000015">
    <property type="protein sequence ID" value="KAH8100465.1"/>
    <property type="molecule type" value="Genomic_DNA"/>
</dbReference>
<keyword evidence="3" id="KW-1185">Reference proteome</keyword>
<feature type="compositionally biased region" description="Basic and acidic residues" evidence="1">
    <location>
        <begin position="131"/>
        <end position="141"/>
    </location>
</feature>
<comment type="caution">
    <text evidence="2">The sequence shown here is derived from an EMBL/GenBank/DDBJ whole genome shotgun (WGS) entry which is preliminary data.</text>
</comment>
<evidence type="ECO:0000256" key="1">
    <source>
        <dbReference type="SAM" id="MobiDB-lite"/>
    </source>
</evidence>
<dbReference type="OrthoDB" id="2537258at2759"/>
<organism evidence="2 3">
    <name type="scientific">Cristinia sonorae</name>
    <dbReference type="NCBI Taxonomy" id="1940300"/>
    <lineage>
        <taxon>Eukaryota</taxon>
        <taxon>Fungi</taxon>
        <taxon>Dikarya</taxon>
        <taxon>Basidiomycota</taxon>
        <taxon>Agaricomycotina</taxon>
        <taxon>Agaricomycetes</taxon>
        <taxon>Agaricomycetidae</taxon>
        <taxon>Agaricales</taxon>
        <taxon>Pleurotineae</taxon>
        <taxon>Stephanosporaceae</taxon>
        <taxon>Cristinia</taxon>
    </lineage>
</organism>
<feature type="compositionally biased region" description="Low complexity" evidence="1">
    <location>
        <begin position="227"/>
        <end position="241"/>
    </location>
</feature>